<proteinExistence type="predicted"/>
<comment type="caution">
    <text evidence="2">The sequence shown here is derived from an EMBL/GenBank/DDBJ whole genome shotgun (WGS) entry which is preliminary data.</text>
</comment>
<dbReference type="InterPro" id="IPR027805">
    <property type="entry name" value="Transposase_HTH_dom"/>
</dbReference>
<sequence length="148" mass="16702">MPNVTKLLEQKDVDFKRYTGIHKATFAQMLDAMQDHEASRTKSGRPGDLGLEAQILRALTYWREYRTLYHIGMDFNSHESCASGIVKKVEEVLINSGKFDLPRKLPHGKPDDLNWSAVIIDATETPIERPKKTKVNITVENAVISPAP</sequence>
<name>A0A4Y7XDL0_9GAMM</name>
<dbReference type="OrthoDB" id="6659206at2"/>
<dbReference type="EMBL" id="SNTY01000016">
    <property type="protein sequence ID" value="TEU28568.1"/>
    <property type="molecule type" value="Genomic_DNA"/>
</dbReference>
<keyword evidence="3" id="KW-1185">Reference proteome</keyword>
<dbReference type="Proteomes" id="UP000297834">
    <property type="component" value="Unassembled WGS sequence"/>
</dbReference>
<protein>
    <submittedName>
        <fullName evidence="2">Transposase family protein</fullName>
    </submittedName>
</protein>
<reference evidence="2 3" key="1">
    <citation type="submission" date="2019-03" db="EMBL/GenBank/DDBJ databases">
        <title>Alkanindiges illinoisensis: a potential pathogenic isolated from ascites of a gastric cancer patient with abdominal metastasis.</title>
        <authorList>
            <person name="Hu X."/>
            <person name="Yang B."/>
            <person name="Yan X."/>
            <person name="Lin L."/>
            <person name="Zhao H."/>
            <person name="Zhou F."/>
            <person name="Su B."/>
            <person name="Chen J."/>
            <person name="Rui Y."/>
            <person name="Wang Q."/>
            <person name="Zheng L."/>
        </authorList>
    </citation>
    <scope>NUCLEOTIDE SEQUENCE [LARGE SCALE GENOMIC DNA]</scope>
    <source>
        <strain evidence="2 3">NFYY 23406</strain>
    </source>
</reference>
<feature type="domain" description="Transposase Helix-turn-helix" evidence="1">
    <location>
        <begin position="49"/>
        <end position="98"/>
    </location>
</feature>
<accession>A0A4Y7XDL0</accession>
<dbReference type="Pfam" id="PF13613">
    <property type="entry name" value="HTH_Tnp_4"/>
    <property type="match status" value="1"/>
</dbReference>
<dbReference type="RefSeq" id="WP_134243948.1">
    <property type="nucleotide sequence ID" value="NZ_SNTY01000016.1"/>
</dbReference>
<dbReference type="AlphaFoldDB" id="A0A4Y7XDL0"/>
<gene>
    <name evidence="2" type="ORF">E2B99_05490</name>
</gene>
<organism evidence="2 3">
    <name type="scientific">Alkanindiges illinoisensis</name>
    <dbReference type="NCBI Taxonomy" id="197183"/>
    <lineage>
        <taxon>Bacteria</taxon>
        <taxon>Pseudomonadati</taxon>
        <taxon>Pseudomonadota</taxon>
        <taxon>Gammaproteobacteria</taxon>
        <taxon>Moraxellales</taxon>
        <taxon>Moraxellaceae</taxon>
        <taxon>Alkanindiges</taxon>
    </lineage>
</organism>
<evidence type="ECO:0000313" key="2">
    <source>
        <dbReference type="EMBL" id="TEU28568.1"/>
    </source>
</evidence>
<evidence type="ECO:0000259" key="1">
    <source>
        <dbReference type="Pfam" id="PF13613"/>
    </source>
</evidence>
<evidence type="ECO:0000313" key="3">
    <source>
        <dbReference type="Proteomes" id="UP000297834"/>
    </source>
</evidence>